<keyword evidence="3" id="KW-1185">Reference proteome</keyword>
<accession>A0ABZ2FHH4</accession>
<organism evidence="2 3">
    <name type="scientific">Janibacter terrae</name>
    <dbReference type="NCBI Taxonomy" id="103817"/>
    <lineage>
        <taxon>Bacteria</taxon>
        <taxon>Bacillati</taxon>
        <taxon>Actinomycetota</taxon>
        <taxon>Actinomycetes</taxon>
        <taxon>Micrococcales</taxon>
        <taxon>Intrasporangiaceae</taxon>
        <taxon>Janibacter</taxon>
    </lineage>
</organism>
<evidence type="ECO:0000313" key="3">
    <source>
        <dbReference type="Proteomes" id="UP001381003"/>
    </source>
</evidence>
<feature type="coiled-coil region" evidence="1">
    <location>
        <begin position="2"/>
        <end position="29"/>
    </location>
</feature>
<keyword evidence="1" id="KW-0175">Coiled coil</keyword>
<dbReference type="Proteomes" id="UP001381003">
    <property type="component" value="Chromosome"/>
</dbReference>
<protein>
    <submittedName>
        <fullName evidence="2">Uncharacterized protein</fullName>
    </submittedName>
</protein>
<dbReference type="RefSeq" id="WP_068328263.1">
    <property type="nucleotide sequence ID" value="NZ_CP104874.1"/>
</dbReference>
<reference evidence="2 3" key="1">
    <citation type="submission" date="2022-09" db="EMBL/GenBank/DDBJ databases">
        <title>Complete genome sequence of Janibacter terrae strain COS04-44, PCL-degrading bacteria isolated from oil spilled coast.</title>
        <authorList>
            <person name="Park H."/>
            <person name="Kim J.Y."/>
            <person name="An S.H."/>
            <person name="Lee C.M."/>
            <person name="Weon H.-Y."/>
        </authorList>
    </citation>
    <scope>NUCLEOTIDE SEQUENCE [LARGE SCALE GENOMIC DNA]</scope>
    <source>
        <strain evidence="2 3">COS04-44</strain>
    </source>
</reference>
<evidence type="ECO:0000256" key="1">
    <source>
        <dbReference type="SAM" id="Coils"/>
    </source>
</evidence>
<gene>
    <name evidence="2" type="ORF">N5P18_08015</name>
</gene>
<proteinExistence type="predicted"/>
<dbReference type="EMBL" id="CP104874">
    <property type="protein sequence ID" value="WWF06802.1"/>
    <property type="molecule type" value="Genomic_DNA"/>
</dbReference>
<sequence>MSDELQDAIAQLRSETERLRHRCAALEAVVERQGRRLVALDELAVQVRAMHFWDHSVYEVVPDESFVAVDRDEAVGLLGALAEVDHWRPWHTTVEHTR</sequence>
<evidence type="ECO:0000313" key="2">
    <source>
        <dbReference type="EMBL" id="WWF06802.1"/>
    </source>
</evidence>
<name>A0ABZ2FHH4_9MICO</name>